<sequence length="49" mass="5704">MSDDNNKKPIGLDLVDDKPDYNKSEEENKKDYIERYKKVYGEAPPGVEE</sequence>
<dbReference type="Proteomes" id="UP000198945">
    <property type="component" value="Unassembled WGS sequence"/>
</dbReference>
<evidence type="ECO:0000313" key="3">
    <source>
        <dbReference type="Proteomes" id="UP000198945"/>
    </source>
</evidence>
<dbReference type="EMBL" id="FNEH01000021">
    <property type="protein sequence ID" value="SDI95982.1"/>
    <property type="molecule type" value="Genomic_DNA"/>
</dbReference>
<dbReference type="AlphaFoldDB" id="A0A1G8PU67"/>
<proteinExistence type="predicted"/>
<name>A0A1G8PU67_9FIRM</name>
<gene>
    <name evidence="2" type="ORF">SAMN04515654_12129</name>
</gene>
<dbReference type="RefSeq" id="WP_167357537.1">
    <property type="nucleotide sequence ID" value="NZ_FNEH01000021.1"/>
</dbReference>
<evidence type="ECO:0000313" key="2">
    <source>
        <dbReference type="EMBL" id="SDI95982.1"/>
    </source>
</evidence>
<reference evidence="2 3" key="1">
    <citation type="submission" date="2016-10" db="EMBL/GenBank/DDBJ databases">
        <authorList>
            <person name="de Groot N.N."/>
        </authorList>
    </citation>
    <scope>NUCLEOTIDE SEQUENCE [LARGE SCALE GENOMIC DNA]</scope>
    <source>
        <strain evidence="2 3">WG7</strain>
    </source>
</reference>
<evidence type="ECO:0000256" key="1">
    <source>
        <dbReference type="SAM" id="MobiDB-lite"/>
    </source>
</evidence>
<organism evidence="2 3">
    <name type="scientific">Halanaerobium congolense</name>
    <dbReference type="NCBI Taxonomy" id="54121"/>
    <lineage>
        <taxon>Bacteria</taxon>
        <taxon>Bacillati</taxon>
        <taxon>Bacillota</taxon>
        <taxon>Clostridia</taxon>
        <taxon>Halanaerobiales</taxon>
        <taxon>Halanaerobiaceae</taxon>
        <taxon>Halanaerobium</taxon>
    </lineage>
</organism>
<feature type="region of interest" description="Disordered" evidence="1">
    <location>
        <begin position="1"/>
        <end position="29"/>
    </location>
</feature>
<feature type="compositionally biased region" description="Basic and acidic residues" evidence="1">
    <location>
        <begin position="15"/>
        <end position="29"/>
    </location>
</feature>
<protein>
    <submittedName>
        <fullName evidence="2">Uncharacterized protein</fullName>
    </submittedName>
</protein>
<accession>A0A1G8PU67</accession>